<keyword evidence="8" id="KW-0067">ATP-binding</keyword>
<keyword evidence="6" id="KW-0547">Nucleotide-binding</keyword>
<dbReference type="PROSITE" id="PS50109">
    <property type="entry name" value="HIS_KIN"/>
    <property type="match status" value="1"/>
</dbReference>
<dbReference type="InterPro" id="IPR000014">
    <property type="entry name" value="PAS"/>
</dbReference>
<dbReference type="PANTHER" id="PTHR43065">
    <property type="entry name" value="SENSOR HISTIDINE KINASE"/>
    <property type="match status" value="1"/>
</dbReference>
<dbReference type="GO" id="GO:0000155">
    <property type="term" value="F:phosphorelay sensor kinase activity"/>
    <property type="evidence" value="ECO:0007669"/>
    <property type="project" value="InterPro"/>
</dbReference>
<evidence type="ECO:0000256" key="11">
    <source>
        <dbReference type="SAM" id="MobiDB-lite"/>
    </source>
</evidence>
<evidence type="ECO:0000256" key="7">
    <source>
        <dbReference type="ARBA" id="ARBA00022777"/>
    </source>
</evidence>
<dbReference type="CDD" id="cd00130">
    <property type="entry name" value="PAS"/>
    <property type="match status" value="1"/>
</dbReference>
<evidence type="ECO:0000313" key="17">
    <source>
        <dbReference type="Proteomes" id="UP000280346"/>
    </source>
</evidence>
<keyword evidence="5" id="KW-0808">Transferase</keyword>
<accession>A0A3S0VGT9</accession>
<evidence type="ECO:0000259" key="14">
    <source>
        <dbReference type="PROSITE" id="PS50112"/>
    </source>
</evidence>
<dbReference type="GO" id="GO:0016020">
    <property type="term" value="C:membrane"/>
    <property type="evidence" value="ECO:0007669"/>
    <property type="project" value="UniProtKB-SubCell"/>
</dbReference>
<dbReference type="SUPFAM" id="SSF52172">
    <property type="entry name" value="CheY-like"/>
    <property type="match status" value="1"/>
</dbReference>
<dbReference type="Gene3D" id="1.10.287.130">
    <property type="match status" value="1"/>
</dbReference>
<feature type="modified residue" description="4-aspartylphosphate" evidence="10">
    <location>
        <position position="841"/>
    </location>
</feature>
<reference evidence="16 17" key="1">
    <citation type="submission" date="2018-12" db="EMBL/GenBank/DDBJ databases">
        <authorList>
            <person name="Yang Y."/>
        </authorList>
    </citation>
    <scope>NUCLEOTIDE SEQUENCE [LARGE SCALE GENOMIC DNA]</scope>
    <source>
        <strain evidence="16 17">GSF71</strain>
    </source>
</reference>
<keyword evidence="7 16" id="KW-0418">Kinase</keyword>
<dbReference type="SMART" id="SM00388">
    <property type="entry name" value="HisKA"/>
    <property type="match status" value="1"/>
</dbReference>
<evidence type="ECO:0000256" key="5">
    <source>
        <dbReference type="ARBA" id="ARBA00022679"/>
    </source>
</evidence>
<dbReference type="InterPro" id="IPR003660">
    <property type="entry name" value="HAMP_dom"/>
</dbReference>
<feature type="domain" description="Histidine kinase" evidence="12">
    <location>
        <begin position="531"/>
        <end position="766"/>
    </location>
</feature>
<dbReference type="SUPFAM" id="SSF47384">
    <property type="entry name" value="Homodimeric domain of signal transducing histidine kinase"/>
    <property type="match status" value="1"/>
</dbReference>
<feature type="domain" description="PAS" evidence="14">
    <location>
        <begin position="387"/>
        <end position="423"/>
    </location>
</feature>
<protein>
    <recommendedName>
        <fullName evidence="3">histidine kinase</fullName>
        <ecNumber evidence="3">2.7.13.3</ecNumber>
    </recommendedName>
</protein>
<dbReference type="PRINTS" id="PR00344">
    <property type="entry name" value="BCTRLSENSOR"/>
</dbReference>
<dbReference type="Pfam" id="PF00512">
    <property type="entry name" value="HisKA"/>
    <property type="match status" value="1"/>
</dbReference>
<keyword evidence="9" id="KW-0902">Two-component regulatory system</keyword>
<dbReference type="PROSITE" id="PS50112">
    <property type="entry name" value="PAS"/>
    <property type="match status" value="1"/>
</dbReference>
<dbReference type="Pfam" id="PF13188">
    <property type="entry name" value="PAS_8"/>
    <property type="match status" value="1"/>
</dbReference>
<dbReference type="InterPro" id="IPR001789">
    <property type="entry name" value="Sig_transdc_resp-reg_receiver"/>
</dbReference>
<organism evidence="16 17">
    <name type="scientific">Azospirillum doebereinerae</name>
    <dbReference type="NCBI Taxonomy" id="92933"/>
    <lineage>
        <taxon>Bacteria</taxon>
        <taxon>Pseudomonadati</taxon>
        <taxon>Pseudomonadota</taxon>
        <taxon>Alphaproteobacteria</taxon>
        <taxon>Rhodospirillales</taxon>
        <taxon>Azospirillaceae</taxon>
        <taxon>Azospirillum</taxon>
    </lineage>
</organism>
<evidence type="ECO:0000256" key="2">
    <source>
        <dbReference type="ARBA" id="ARBA00004370"/>
    </source>
</evidence>
<proteinExistence type="predicted"/>
<dbReference type="SMART" id="SM00448">
    <property type="entry name" value="REC"/>
    <property type="match status" value="1"/>
</dbReference>
<evidence type="ECO:0000256" key="1">
    <source>
        <dbReference type="ARBA" id="ARBA00000085"/>
    </source>
</evidence>
<dbReference type="InterPro" id="IPR035965">
    <property type="entry name" value="PAS-like_dom_sf"/>
</dbReference>
<evidence type="ECO:0000313" key="16">
    <source>
        <dbReference type="EMBL" id="RUQ68061.1"/>
    </source>
</evidence>
<evidence type="ECO:0000256" key="3">
    <source>
        <dbReference type="ARBA" id="ARBA00012438"/>
    </source>
</evidence>
<keyword evidence="4 10" id="KW-0597">Phosphoprotein</keyword>
<dbReference type="Gene3D" id="6.10.340.10">
    <property type="match status" value="1"/>
</dbReference>
<evidence type="ECO:0000259" key="15">
    <source>
        <dbReference type="PROSITE" id="PS50885"/>
    </source>
</evidence>
<feature type="domain" description="HAMP" evidence="15">
    <location>
        <begin position="321"/>
        <end position="376"/>
    </location>
</feature>
<dbReference type="SMART" id="SM00091">
    <property type="entry name" value="PAS"/>
    <property type="match status" value="1"/>
</dbReference>
<dbReference type="AlphaFoldDB" id="A0A3S0VGT9"/>
<dbReference type="Proteomes" id="UP000280346">
    <property type="component" value="Unassembled WGS sequence"/>
</dbReference>
<dbReference type="CDD" id="cd00082">
    <property type="entry name" value="HisKA"/>
    <property type="match status" value="1"/>
</dbReference>
<dbReference type="SUPFAM" id="SSF55785">
    <property type="entry name" value="PYP-like sensor domain (PAS domain)"/>
    <property type="match status" value="1"/>
</dbReference>
<dbReference type="InterPro" id="IPR004358">
    <property type="entry name" value="Sig_transdc_His_kin-like_C"/>
</dbReference>
<dbReference type="PROSITE" id="PS50885">
    <property type="entry name" value="HAMP"/>
    <property type="match status" value="1"/>
</dbReference>
<comment type="caution">
    <text evidence="16">The sequence shown here is derived from an EMBL/GenBank/DDBJ whole genome shotgun (WGS) entry which is preliminary data.</text>
</comment>
<dbReference type="InterPro" id="IPR011006">
    <property type="entry name" value="CheY-like_superfamily"/>
</dbReference>
<dbReference type="EMBL" id="RZIJ01000015">
    <property type="protein sequence ID" value="RUQ68061.1"/>
    <property type="molecule type" value="Genomic_DNA"/>
</dbReference>
<dbReference type="Gene3D" id="3.30.450.20">
    <property type="entry name" value="PAS domain"/>
    <property type="match status" value="1"/>
</dbReference>
<evidence type="ECO:0000256" key="4">
    <source>
        <dbReference type="ARBA" id="ARBA00022553"/>
    </source>
</evidence>
<dbReference type="Gene3D" id="3.40.50.2300">
    <property type="match status" value="1"/>
</dbReference>
<dbReference type="SUPFAM" id="SSF55874">
    <property type="entry name" value="ATPase domain of HSP90 chaperone/DNA topoisomerase II/histidine kinase"/>
    <property type="match status" value="1"/>
</dbReference>
<dbReference type="InterPro" id="IPR003594">
    <property type="entry name" value="HATPase_dom"/>
</dbReference>
<dbReference type="InterPro" id="IPR036890">
    <property type="entry name" value="HATPase_C_sf"/>
</dbReference>
<sequence>MTATLLMVVVLLVAQWTSAGMLDRLSSGQADTLAREVRERIASLRSQTLQGADLLGLAVAAHNENPGIHSVALEDLGRRVFARLPEIPKLWIVPHPVDPSAWSSLSEVSVDAMVFTRQDGRIDRTGTLNDTDRALILKSAETGRPQAQPPKPSHTLAPGASASTHVEPLMVDQEIIGLVGYDIDAYDWVRIGLSVEHTVPDTRLSILTPDGVHLFSDDATQIGHETTTDPSQPGYVSAEDLRVLRAGSGFSHLHTLPSGAEFHRIGMALPARPGDYRQFLVLDVPTSGSAAILSSGMLLFGALSLGALALFLIALRALVHRMAGAPLEHLHTAIRLLDSGDHHIPPPAHLVERRDQIGDIARALDELRRSAGERRELREMVIRNARDVERMIAAIDVALDMILVLDADQQIIYANQAACNMVGARDPDDILGRHLHSLESIETTIRRVELQITDSLERDGFWEGVIENYCTSFGECIAAMETRFTQRPNGDTVIIARDVSARLTAASEKADLERRLSQMDKMDAVGRLAGGIAHDFNNLLGAIAGYADFLFCDLPVDSAQRDYASRIKRVCDRAKDMVHQILAFSRAGDVTLTPTLPKIIMGDVSMLLRSAIPSSATLELAVPDDLPRMMANGTQLVQVLVNLAINARDALPAETGRITVSARLWNGDSDPAEECTAAGWSVHKALPPRVGHKHVMFEVSDSGNGMTPDVVAKVFDPFFTTKDLGKGTGLGLAVVFGIVQGHDGGLIVCSLPNAGTILRVFIPVCPDGETAEDSGDTADIARPRTRRRCRVLVVDDEGDMGDMVSVGLERIGHEVAVCEDPQDAIDAFEEEPDAFDVVITDQTMPGITGVALIARLKARRPDLPCILYTGYSRMVDQNSALAAGADAFFLKPVKVSALAEAIDRLYGERSSSAQPGAVPLLEHSADEPR</sequence>
<evidence type="ECO:0000256" key="9">
    <source>
        <dbReference type="ARBA" id="ARBA00023012"/>
    </source>
</evidence>
<dbReference type="SMART" id="SM00387">
    <property type="entry name" value="HATPase_c"/>
    <property type="match status" value="1"/>
</dbReference>
<evidence type="ECO:0000259" key="12">
    <source>
        <dbReference type="PROSITE" id="PS50109"/>
    </source>
</evidence>
<dbReference type="InterPro" id="IPR036097">
    <property type="entry name" value="HisK_dim/P_sf"/>
</dbReference>
<dbReference type="RefSeq" id="WP_127000470.1">
    <property type="nucleotide sequence ID" value="NZ_JBNPXW010000013.1"/>
</dbReference>
<evidence type="ECO:0000259" key="13">
    <source>
        <dbReference type="PROSITE" id="PS50110"/>
    </source>
</evidence>
<dbReference type="CDD" id="cd00156">
    <property type="entry name" value="REC"/>
    <property type="match status" value="1"/>
</dbReference>
<dbReference type="EC" id="2.7.13.3" evidence="3"/>
<name>A0A3S0VGT9_9PROT</name>
<evidence type="ECO:0000256" key="6">
    <source>
        <dbReference type="ARBA" id="ARBA00022741"/>
    </source>
</evidence>
<feature type="region of interest" description="Disordered" evidence="11">
    <location>
        <begin position="141"/>
        <end position="160"/>
    </location>
</feature>
<dbReference type="Gene3D" id="3.30.565.10">
    <property type="entry name" value="Histidine kinase-like ATPase, C-terminal domain"/>
    <property type="match status" value="1"/>
</dbReference>
<dbReference type="OrthoDB" id="9796100at2"/>
<feature type="domain" description="Response regulatory" evidence="13">
    <location>
        <begin position="790"/>
        <end position="906"/>
    </location>
</feature>
<dbReference type="InterPro" id="IPR005467">
    <property type="entry name" value="His_kinase_dom"/>
</dbReference>
<dbReference type="PROSITE" id="PS50110">
    <property type="entry name" value="RESPONSE_REGULATORY"/>
    <property type="match status" value="1"/>
</dbReference>
<evidence type="ECO:0000256" key="8">
    <source>
        <dbReference type="ARBA" id="ARBA00022840"/>
    </source>
</evidence>
<dbReference type="InterPro" id="IPR003661">
    <property type="entry name" value="HisK_dim/P_dom"/>
</dbReference>
<dbReference type="GO" id="GO:0005524">
    <property type="term" value="F:ATP binding"/>
    <property type="evidence" value="ECO:0007669"/>
    <property type="project" value="UniProtKB-KW"/>
</dbReference>
<evidence type="ECO:0000256" key="10">
    <source>
        <dbReference type="PROSITE-ProRule" id="PRU00169"/>
    </source>
</evidence>
<dbReference type="PANTHER" id="PTHR43065:SF46">
    <property type="entry name" value="C4-DICARBOXYLATE TRANSPORT SENSOR PROTEIN DCTB"/>
    <property type="match status" value="1"/>
</dbReference>
<dbReference type="Pfam" id="PF02518">
    <property type="entry name" value="HATPase_c"/>
    <property type="match status" value="1"/>
</dbReference>
<keyword evidence="17" id="KW-1185">Reference proteome</keyword>
<comment type="subcellular location">
    <subcellularLocation>
        <location evidence="2">Membrane</location>
    </subcellularLocation>
</comment>
<gene>
    <name evidence="16" type="ORF">EJ913_18235</name>
</gene>
<comment type="catalytic activity">
    <reaction evidence="1">
        <text>ATP + protein L-histidine = ADP + protein N-phospho-L-histidine.</text>
        <dbReference type="EC" id="2.7.13.3"/>
    </reaction>
</comment>
<dbReference type="Pfam" id="PF00072">
    <property type="entry name" value="Response_reg"/>
    <property type="match status" value="1"/>
</dbReference>